<dbReference type="Proteomes" id="UP000198531">
    <property type="component" value="Unassembled WGS sequence"/>
</dbReference>
<accession>A0A1I6GZD8</accession>
<dbReference type="OrthoDB" id="342446at2157"/>
<reference evidence="3" key="1">
    <citation type="submission" date="2016-10" db="EMBL/GenBank/DDBJ databases">
        <authorList>
            <person name="Varghese N."/>
            <person name="Submissions S."/>
        </authorList>
    </citation>
    <scope>NUCLEOTIDE SEQUENCE [LARGE SCALE GENOMIC DNA]</scope>
    <source>
        <strain evidence="3">CGMCC 1.7736</strain>
    </source>
</reference>
<evidence type="ECO:0000256" key="1">
    <source>
        <dbReference type="SAM" id="Phobius"/>
    </source>
</evidence>
<feature type="transmembrane region" description="Helical" evidence="1">
    <location>
        <begin position="91"/>
        <end position="109"/>
    </location>
</feature>
<dbReference type="EMBL" id="FOYT01000001">
    <property type="protein sequence ID" value="SFR47575.1"/>
    <property type="molecule type" value="Genomic_DNA"/>
</dbReference>
<protein>
    <recommendedName>
        <fullName evidence="4">DUF2834 domain-containing protein</fullName>
    </recommendedName>
</protein>
<keyword evidence="1" id="KW-1133">Transmembrane helix</keyword>
<organism evidence="2 3">
    <name type="scientific">Halogeometricum rufum</name>
    <dbReference type="NCBI Taxonomy" id="553469"/>
    <lineage>
        <taxon>Archaea</taxon>
        <taxon>Methanobacteriati</taxon>
        <taxon>Methanobacteriota</taxon>
        <taxon>Stenosarchaea group</taxon>
        <taxon>Halobacteria</taxon>
        <taxon>Halobacteriales</taxon>
        <taxon>Haloferacaceae</taxon>
        <taxon>Halogeometricum</taxon>
    </lineage>
</organism>
<dbReference type="RefSeq" id="WP_089806729.1">
    <property type="nucleotide sequence ID" value="NZ_FOYT01000001.1"/>
</dbReference>
<gene>
    <name evidence="2" type="ORF">SAMN04487947_1870</name>
</gene>
<evidence type="ECO:0000313" key="2">
    <source>
        <dbReference type="EMBL" id="SFR47575.1"/>
    </source>
</evidence>
<dbReference type="AlphaFoldDB" id="A0A1I6GZD8"/>
<keyword evidence="3" id="KW-1185">Reference proteome</keyword>
<sequence length="132" mass="14482">MNRSDPSDAVLHPEDRERDESGPWRALFLTGAFAWTLLAVLDWRVLQSGTFLWATVRSAYTLLLAPLSAAALLQDTRALAAAGVEFGRAKWVYAAVALFFPPVCVAYLLHRRRRVRSLGGRDDGPPAGDDTG</sequence>
<name>A0A1I6GZD8_9EURY</name>
<keyword evidence="1" id="KW-0472">Membrane</keyword>
<feature type="transmembrane region" description="Helical" evidence="1">
    <location>
        <begin position="50"/>
        <end position="71"/>
    </location>
</feature>
<feature type="transmembrane region" description="Helical" evidence="1">
    <location>
        <begin position="24"/>
        <end position="43"/>
    </location>
</feature>
<evidence type="ECO:0008006" key="4">
    <source>
        <dbReference type="Google" id="ProtNLM"/>
    </source>
</evidence>
<keyword evidence="1" id="KW-0812">Transmembrane</keyword>
<proteinExistence type="predicted"/>
<evidence type="ECO:0000313" key="3">
    <source>
        <dbReference type="Proteomes" id="UP000198531"/>
    </source>
</evidence>